<reference evidence="2 3" key="1">
    <citation type="journal article" date="2014" name="Int. J. Syst. Evol. Microbiol.">
        <title>Complete genome sequence of Corynebacterium casei LMG S-19264T (=DSM 44701T), isolated from a smear-ripened cheese.</title>
        <authorList>
            <consortium name="US DOE Joint Genome Institute (JGI-PGF)"/>
            <person name="Walter F."/>
            <person name="Albersmeier A."/>
            <person name="Kalinowski J."/>
            <person name="Ruckert C."/>
        </authorList>
    </citation>
    <scope>NUCLEOTIDE SEQUENCE [LARGE SCALE GENOMIC DNA]</scope>
    <source>
        <strain evidence="2 3">CGMCC 1.15896</strain>
    </source>
</reference>
<dbReference type="NCBIfam" id="NF008528">
    <property type="entry name" value="PRK11463.1-2"/>
    <property type="match status" value="1"/>
</dbReference>
<protein>
    <submittedName>
        <fullName evidence="2">Membrane protein FxsA</fullName>
    </submittedName>
</protein>
<keyword evidence="1" id="KW-1133">Transmembrane helix</keyword>
<evidence type="ECO:0000313" key="3">
    <source>
        <dbReference type="Proteomes" id="UP000596977"/>
    </source>
</evidence>
<evidence type="ECO:0000256" key="1">
    <source>
        <dbReference type="SAM" id="Phobius"/>
    </source>
</evidence>
<organism evidence="2 3">
    <name type="scientific">Pelagibacterium lentulum</name>
    <dbReference type="NCBI Taxonomy" id="2029865"/>
    <lineage>
        <taxon>Bacteria</taxon>
        <taxon>Pseudomonadati</taxon>
        <taxon>Pseudomonadota</taxon>
        <taxon>Alphaproteobacteria</taxon>
        <taxon>Hyphomicrobiales</taxon>
        <taxon>Devosiaceae</taxon>
        <taxon>Pelagibacterium</taxon>
    </lineage>
</organism>
<comment type="caution">
    <text evidence="2">The sequence shown here is derived from an EMBL/GenBank/DDBJ whole genome shotgun (WGS) entry which is preliminary data.</text>
</comment>
<dbReference type="GO" id="GO:0016020">
    <property type="term" value="C:membrane"/>
    <property type="evidence" value="ECO:0007669"/>
    <property type="project" value="InterPro"/>
</dbReference>
<sequence>MGRLILVAVLLAPFIEIAVFIWVGGHIGIFSTLAATIATALIGLILLRWQGLGLLMDSRAMMARGEVPAKQFAEAMMLAFAGLCLILPGFVGDAIGFILLIPPVRSLIFKHMSRSMVVVTNYEPGYQRAPETSPRAIDLDPDEYRKD</sequence>
<gene>
    <name evidence="2" type="ORF">GCM10011499_03510</name>
</gene>
<feature type="transmembrane region" description="Helical" evidence="1">
    <location>
        <begin position="76"/>
        <end position="101"/>
    </location>
</feature>
<dbReference type="AlphaFoldDB" id="A0A916R6A7"/>
<name>A0A916R6A7_9HYPH</name>
<dbReference type="InterPro" id="IPR007313">
    <property type="entry name" value="FxsA"/>
</dbReference>
<dbReference type="RefSeq" id="WP_127073594.1">
    <property type="nucleotide sequence ID" value="NZ_BMKB01000001.1"/>
</dbReference>
<dbReference type="PANTHER" id="PTHR35335:SF1">
    <property type="entry name" value="UPF0716 PROTEIN FXSA"/>
    <property type="match status" value="1"/>
</dbReference>
<dbReference type="EMBL" id="BMKB01000001">
    <property type="protein sequence ID" value="GGA37444.1"/>
    <property type="molecule type" value="Genomic_DNA"/>
</dbReference>
<keyword evidence="1" id="KW-0812">Transmembrane</keyword>
<accession>A0A916R6A7</accession>
<proteinExistence type="predicted"/>
<dbReference type="OrthoDB" id="9792788at2"/>
<keyword evidence="1" id="KW-0472">Membrane</keyword>
<dbReference type="Pfam" id="PF04186">
    <property type="entry name" value="FxsA"/>
    <property type="match status" value="1"/>
</dbReference>
<feature type="transmembrane region" description="Helical" evidence="1">
    <location>
        <begin position="27"/>
        <end position="55"/>
    </location>
</feature>
<keyword evidence="3" id="KW-1185">Reference proteome</keyword>
<dbReference type="PANTHER" id="PTHR35335">
    <property type="entry name" value="UPF0716 PROTEIN FXSA"/>
    <property type="match status" value="1"/>
</dbReference>
<dbReference type="Proteomes" id="UP000596977">
    <property type="component" value="Unassembled WGS sequence"/>
</dbReference>
<evidence type="ECO:0000313" key="2">
    <source>
        <dbReference type="EMBL" id="GGA37444.1"/>
    </source>
</evidence>